<proteinExistence type="predicted"/>
<protein>
    <submittedName>
        <fullName evidence="2">Uncharacterized protein</fullName>
    </submittedName>
</protein>
<sequence>MLKTIISLENMLLEIDKAYDIVEPLSFFWKLYSDSSPQILGNVTDNLAREGYTRVRKIIATPTRKLFINPELIVRNRSLRKEGDNML</sequence>
<keyword evidence="1" id="KW-1185">Reference proteome</keyword>
<dbReference type="AlphaFoldDB" id="A0A914PC19"/>
<evidence type="ECO:0000313" key="2">
    <source>
        <dbReference type="WBParaSite" id="PDA_v2.g15128.t1"/>
    </source>
</evidence>
<accession>A0A914PC19</accession>
<organism evidence="1 2">
    <name type="scientific">Panagrolaimus davidi</name>
    <dbReference type="NCBI Taxonomy" id="227884"/>
    <lineage>
        <taxon>Eukaryota</taxon>
        <taxon>Metazoa</taxon>
        <taxon>Ecdysozoa</taxon>
        <taxon>Nematoda</taxon>
        <taxon>Chromadorea</taxon>
        <taxon>Rhabditida</taxon>
        <taxon>Tylenchina</taxon>
        <taxon>Panagrolaimomorpha</taxon>
        <taxon>Panagrolaimoidea</taxon>
        <taxon>Panagrolaimidae</taxon>
        <taxon>Panagrolaimus</taxon>
    </lineage>
</organism>
<dbReference type="WBParaSite" id="PDA_v2.g15128.t1">
    <property type="protein sequence ID" value="PDA_v2.g15128.t1"/>
    <property type="gene ID" value="PDA_v2.g15128"/>
</dbReference>
<reference evidence="2" key="1">
    <citation type="submission" date="2022-11" db="UniProtKB">
        <authorList>
            <consortium name="WormBaseParasite"/>
        </authorList>
    </citation>
    <scope>IDENTIFICATION</scope>
</reference>
<dbReference type="Proteomes" id="UP000887578">
    <property type="component" value="Unplaced"/>
</dbReference>
<evidence type="ECO:0000313" key="1">
    <source>
        <dbReference type="Proteomes" id="UP000887578"/>
    </source>
</evidence>
<name>A0A914PC19_9BILA</name>